<evidence type="ECO:0000313" key="6">
    <source>
        <dbReference type="Proteomes" id="UP000185663"/>
    </source>
</evidence>
<dbReference type="STRING" id="545619.SAMN04489860_0495"/>
<dbReference type="InterPro" id="IPR023187">
    <property type="entry name" value="Tscrpt_reg_MarR-type_CS"/>
</dbReference>
<dbReference type="Pfam" id="PF01047">
    <property type="entry name" value="MarR"/>
    <property type="match status" value="1"/>
</dbReference>
<protein>
    <submittedName>
        <fullName evidence="5">MarR family protein</fullName>
    </submittedName>
</protein>
<dbReference type="InterPro" id="IPR000835">
    <property type="entry name" value="HTH_MarR-typ"/>
</dbReference>
<gene>
    <name evidence="5" type="ORF">SAMN04489860_0495</name>
</gene>
<evidence type="ECO:0000256" key="3">
    <source>
        <dbReference type="ARBA" id="ARBA00023163"/>
    </source>
</evidence>
<reference evidence="5 6" key="1">
    <citation type="submission" date="2016-10" db="EMBL/GenBank/DDBJ databases">
        <authorList>
            <person name="de Groot N.N."/>
        </authorList>
    </citation>
    <scope>NUCLEOTIDE SEQUENCE [LARGE SCALE GENOMIC DNA]</scope>
    <source>
        <strain evidence="5 6">DSM 22126</strain>
    </source>
</reference>
<dbReference type="Gene3D" id="1.10.10.10">
    <property type="entry name" value="Winged helix-like DNA-binding domain superfamily/Winged helix DNA-binding domain"/>
    <property type="match status" value="1"/>
</dbReference>
<dbReference type="SMART" id="SM00347">
    <property type="entry name" value="HTH_MARR"/>
    <property type="match status" value="1"/>
</dbReference>
<evidence type="ECO:0000256" key="1">
    <source>
        <dbReference type="ARBA" id="ARBA00023015"/>
    </source>
</evidence>
<name>A0A1H1NCC1_9CELL</name>
<evidence type="ECO:0000259" key="4">
    <source>
        <dbReference type="PROSITE" id="PS50995"/>
    </source>
</evidence>
<feature type="domain" description="HTH marR-type" evidence="4">
    <location>
        <begin position="1"/>
        <end position="99"/>
    </location>
</feature>
<dbReference type="InterPro" id="IPR039422">
    <property type="entry name" value="MarR/SlyA-like"/>
</dbReference>
<keyword evidence="1" id="KW-0805">Transcription regulation</keyword>
<dbReference type="GO" id="GO:0003700">
    <property type="term" value="F:DNA-binding transcription factor activity"/>
    <property type="evidence" value="ECO:0007669"/>
    <property type="project" value="InterPro"/>
</dbReference>
<dbReference type="OrthoDB" id="162531at2"/>
<dbReference type="InterPro" id="IPR036388">
    <property type="entry name" value="WH-like_DNA-bd_sf"/>
</dbReference>
<dbReference type="Proteomes" id="UP000185663">
    <property type="component" value="Chromosome I"/>
</dbReference>
<keyword evidence="3" id="KW-0804">Transcription</keyword>
<dbReference type="RefSeq" id="WP_081829850.1">
    <property type="nucleotide sequence ID" value="NZ_LT629776.1"/>
</dbReference>
<dbReference type="PROSITE" id="PS01117">
    <property type="entry name" value="HTH_MARR_1"/>
    <property type="match status" value="1"/>
</dbReference>
<dbReference type="EMBL" id="LT629776">
    <property type="protein sequence ID" value="SDR96616.1"/>
    <property type="molecule type" value="Genomic_DNA"/>
</dbReference>
<dbReference type="GO" id="GO:0006950">
    <property type="term" value="P:response to stress"/>
    <property type="evidence" value="ECO:0007669"/>
    <property type="project" value="TreeGrafter"/>
</dbReference>
<dbReference type="GO" id="GO:0003677">
    <property type="term" value="F:DNA binding"/>
    <property type="evidence" value="ECO:0007669"/>
    <property type="project" value="UniProtKB-KW"/>
</dbReference>
<dbReference type="PANTHER" id="PTHR33164">
    <property type="entry name" value="TRANSCRIPTIONAL REGULATOR, MARR FAMILY"/>
    <property type="match status" value="1"/>
</dbReference>
<keyword evidence="6" id="KW-1185">Reference proteome</keyword>
<dbReference type="InterPro" id="IPR036390">
    <property type="entry name" value="WH_DNA-bd_sf"/>
</dbReference>
<dbReference type="PANTHER" id="PTHR33164:SF43">
    <property type="entry name" value="HTH-TYPE TRANSCRIPTIONAL REPRESSOR YETL"/>
    <property type="match status" value="1"/>
</dbReference>
<accession>A0A1H1NCC1</accession>
<evidence type="ECO:0000256" key="2">
    <source>
        <dbReference type="ARBA" id="ARBA00023125"/>
    </source>
</evidence>
<sequence>MSEAGSTGDVVADRRLEALVGVDVPLQQLKVLALLKLHGVLTAYRIGELLDSTPSTVTGIVQRLESSGLVARLPHPTDGRVSNILATPAGEEIVDALVD</sequence>
<dbReference type="PROSITE" id="PS50995">
    <property type="entry name" value="HTH_MARR_2"/>
    <property type="match status" value="1"/>
</dbReference>
<proteinExistence type="predicted"/>
<organism evidence="5 6">
    <name type="scientific">Paraoerskovia marina</name>
    <dbReference type="NCBI Taxonomy" id="545619"/>
    <lineage>
        <taxon>Bacteria</taxon>
        <taxon>Bacillati</taxon>
        <taxon>Actinomycetota</taxon>
        <taxon>Actinomycetes</taxon>
        <taxon>Micrococcales</taxon>
        <taxon>Cellulomonadaceae</taxon>
        <taxon>Paraoerskovia</taxon>
    </lineage>
</organism>
<keyword evidence="2" id="KW-0238">DNA-binding</keyword>
<dbReference type="AlphaFoldDB" id="A0A1H1NCC1"/>
<dbReference type="SUPFAM" id="SSF46785">
    <property type="entry name" value="Winged helix' DNA-binding domain"/>
    <property type="match status" value="1"/>
</dbReference>
<evidence type="ECO:0000313" key="5">
    <source>
        <dbReference type="EMBL" id="SDR96616.1"/>
    </source>
</evidence>